<feature type="compositionally biased region" description="Basic and acidic residues" evidence="4">
    <location>
        <begin position="783"/>
        <end position="805"/>
    </location>
</feature>
<evidence type="ECO:0000313" key="8">
    <source>
        <dbReference type="Proteomes" id="UP000285060"/>
    </source>
</evidence>
<dbReference type="EMBL" id="QUSY01000110">
    <property type="protein sequence ID" value="RHY32832.1"/>
    <property type="molecule type" value="Genomic_DNA"/>
</dbReference>
<dbReference type="SMART" id="SM00326">
    <property type="entry name" value="SH3"/>
    <property type="match status" value="1"/>
</dbReference>
<dbReference type="Pfam" id="PF07653">
    <property type="entry name" value="SH3_2"/>
    <property type="match status" value="1"/>
</dbReference>
<dbReference type="InterPro" id="IPR012310">
    <property type="entry name" value="DNA_ligase_ATP-dep_cent"/>
</dbReference>
<feature type="compositionally biased region" description="Basic residues" evidence="4">
    <location>
        <begin position="632"/>
        <end position="654"/>
    </location>
</feature>
<feature type="compositionally biased region" description="Low complexity" evidence="4">
    <location>
        <begin position="769"/>
        <end position="782"/>
    </location>
</feature>
<feature type="domain" description="BRCT" evidence="6">
    <location>
        <begin position="154"/>
        <end position="237"/>
    </location>
</feature>
<evidence type="ECO:0000256" key="1">
    <source>
        <dbReference type="ARBA" id="ARBA00022443"/>
    </source>
</evidence>
<dbReference type="PANTHER" id="PTHR45997:SF1">
    <property type="entry name" value="DNA LIGASE 4"/>
    <property type="match status" value="1"/>
</dbReference>
<dbReference type="AlphaFoldDB" id="A0A3R6Z837"/>
<evidence type="ECO:0000256" key="4">
    <source>
        <dbReference type="SAM" id="MobiDB-lite"/>
    </source>
</evidence>
<feature type="domain" description="SH3" evidence="5">
    <location>
        <begin position="495"/>
        <end position="554"/>
    </location>
</feature>
<dbReference type="GO" id="GO:0003677">
    <property type="term" value="F:DNA binding"/>
    <property type="evidence" value="ECO:0007669"/>
    <property type="project" value="InterPro"/>
</dbReference>
<accession>A0A3R6Z837</accession>
<dbReference type="Gene3D" id="3.40.50.10190">
    <property type="entry name" value="BRCT domain"/>
    <property type="match status" value="2"/>
</dbReference>
<evidence type="ECO:0000256" key="2">
    <source>
        <dbReference type="ARBA" id="ARBA00023172"/>
    </source>
</evidence>
<dbReference type="VEuPathDB" id="FungiDB:H310_09966"/>
<feature type="compositionally biased region" description="Basic residues" evidence="4">
    <location>
        <begin position="667"/>
        <end position="680"/>
    </location>
</feature>
<dbReference type="Gene3D" id="2.30.30.40">
    <property type="entry name" value="SH3 Domains"/>
    <property type="match status" value="1"/>
</dbReference>
<feature type="compositionally biased region" description="Basic and acidic residues" evidence="4">
    <location>
        <begin position="736"/>
        <end position="751"/>
    </location>
</feature>
<dbReference type="SUPFAM" id="SSF50044">
    <property type="entry name" value="SH3-domain"/>
    <property type="match status" value="1"/>
</dbReference>
<feature type="compositionally biased region" description="Low complexity" evidence="4">
    <location>
        <begin position="806"/>
        <end position="824"/>
    </location>
</feature>
<feature type="region of interest" description="Disordered" evidence="4">
    <location>
        <begin position="473"/>
        <end position="493"/>
    </location>
</feature>
<dbReference type="GO" id="GO:0005524">
    <property type="term" value="F:ATP binding"/>
    <property type="evidence" value="ECO:0007669"/>
    <property type="project" value="InterPro"/>
</dbReference>
<feature type="compositionally biased region" description="Acidic residues" evidence="4">
    <location>
        <begin position="614"/>
        <end position="624"/>
    </location>
</feature>
<dbReference type="PROSITE" id="PS50172">
    <property type="entry name" value="BRCT"/>
    <property type="match status" value="1"/>
</dbReference>
<organism evidence="7 8">
    <name type="scientific">Aphanomyces invadans</name>
    <dbReference type="NCBI Taxonomy" id="157072"/>
    <lineage>
        <taxon>Eukaryota</taxon>
        <taxon>Sar</taxon>
        <taxon>Stramenopiles</taxon>
        <taxon>Oomycota</taxon>
        <taxon>Saprolegniomycetes</taxon>
        <taxon>Saprolegniales</taxon>
        <taxon>Verrucalvaceae</taxon>
        <taxon>Aphanomyces</taxon>
    </lineage>
</organism>
<gene>
    <name evidence="7" type="ORF">DYB32_002183</name>
</gene>
<dbReference type="Proteomes" id="UP000285060">
    <property type="component" value="Unassembled WGS sequence"/>
</dbReference>
<name>A0A3R6Z837_9STRA</name>
<dbReference type="InterPro" id="IPR016059">
    <property type="entry name" value="DNA_ligase_ATP-dep_CS"/>
</dbReference>
<keyword evidence="1 3" id="KW-0728">SH3 domain</keyword>
<feature type="compositionally biased region" description="Acidic residues" evidence="4">
    <location>
        <begin position="586"/>
        <end position="597"/>
    </location>
</feature>
<dbReference type="PROSITE" id="PS50002">
    <property type="entry name" value="SH3"/>
    <property type="match status" value="1"/>
</dbReference>
<dbReference type="InterPro" id="IPR036028">
    <property type="entry name" value="SH3-like_dom_sf"/>
</dbReference>
<feature type="region of interest" description="Disordered" evidence="4">
    <location>
        <begin position="555"/>
        <end position="829"/>
    </location>
</feature>
<dbReference type="PROSITE" id="PS00697">
    <property type="entry name" value="DNA_LIGASE_A1"/>
    <property type="match status" value="1"/>
</dbReference>
<evidence type="ECO:0000259" key="5">
    <source>
        <dbReference type="PROSITE" id="PS50002"/>
    </source>
</evidence>
<feature type="compositionally biased region" description="Basic residues" evidence="4">
    <location>
        <begin position="563"/>
        <end position="579"/>
    </location>
</feature>
<dbReference type="InterPro" id="IPR001357">
    <property type="entry name" value="BRCT_dom"/>
</dbReference>
<evidence type="ECO:0008006" key="9">
    <source>
        <dbReference type="Google" id="ProtNLM"/>
    </source>
</evidence>
<dbReference type="Pfam" id="PF01068">
    <property type="entry name" value="DNA_ligase_A_M"/>
    <property type="match status" value="1"/>
</dbReference>
<dbReference type="Gene3D" id="3.30.470.30">
    <property type="entry name" value="DNA ligase/mRNA capping enzyme"/>
    <property type="match status" value="1"/>
</dbReference>
<comment type="caution">
    <text evidence="7">The sequence shown here is derived from an EMBL/GenBank/DDBJ whole genome shotgun (WGS) entry which is preliminary data.</text>
</comment>
<dbReference type="SUPFAM" id="SSF56091">
    <property type="entry name" value="DNA ligase/mRNA capping enzyme, catalytic domain"/>
    <property type="match status" value="1"/>
</dbReference>
<dbReference type="GO" id="GO:0006303">
    <property type="term" value="P:double-strand break repair via nonhomologous end joining"/>
    <property type="evidence" value="ECO:0007669"/>
    <property type="project" value="TreeGrafter"/>
</dbReference>
<dbReference type="InterPro" id="IPR029710">
    <property type="entry name" value="LIG4"/>
</dbReference>
<proteinExistence type="predicted"/>
<keyword evidence="8" id="KW-1185">Reference proteome</keyword>
<dbReference type="SUPFAM" id="SSF52113">
    <property type="entry name" value="BRCT domain"/>
    <property type="match status" value="2"/>
</dbReference>
<evidence type="ECO:0000256" key="3">
    <source>
        <dbReference type="PROSITE-ProRule" id="PRU00192"/>
    </source>
</evidence>
<evidence type="ECO:0000313" key="7">
    <source>
        <dbReference type="EMBL" id="RHY32832.1"/>
    </source>
</evidence>
<evidence type="ECO:0000259" key="6">
    <source>
        <dbReference type="PROSITE" id="PS50172"/>
    </source>
</evidence>
<dbReference type="VEuPathDB" id="FungiDB:H310_09965"/>
<reference evidence="7 8" key="1">
    <citation type="submission" date="2018-08" db="EMBL/GenBank/DDBJ databases">
        <title>Aphanomyces genome sequencing and annotation.</title>
        <authorList>
            <person name="Minardi D."/>
            <person name="Oidtmann B."/>
            <person name="Van Der Giezen M."/>
            <person name="Studholme D.J."/>
        </authorList>
    </citation>
    <scope>NUCLEOTIDE SEQUENCE [LARGE SCALE GENOMIC DNA]</scope>
    <source>
        <strain evidence="7 8">NJM0002</strain>
    </source>
</reference>
<dbReference type="GO" id="GO:0032807">
    <property type="term" value="C:DNA ligase IV complex"/>
    <property type="evidence" value="ECO:0007669"/>
    <property type="project" value="TreeGrafter"/>
</dbReference>
<dbReference type="GO" id="GO:0003910">
    <property type="term" value="F:DNA ligase (ATP) activity"/>
    <property type="evidence" value="ECO:0007669"/>
    <property type="project" value="InterPro"/>
</dbReference>
<protein>
    <recommendedName>
        <fullName evidence="9">DNA ligase IV</fullName>
    </recommendedName>
</protein>
<keyword evidence="2" id="KW-0233">DNA recombination</keyword>
<dbReference type="PANTHER" id="PTHR45997">
    <property type="entry name" value="DNA LIGASE 4"/>
    <property type="match status" value="1"/>
</dbReference>
<dbReference type="GO" id="GO:0006310">
    <property type="term" value="P:DNA recombination"/>
    <property type="evidence" value="ECO:0007669"/>
    <property type="project" value="UniProtKB-KW"/>
</dbReference>
<dbReference type="GO" id="GO:0006297">
    <property type="term" value="P:nucleotide-excision repair, DNA gap filling"/>
    <property type="evidence" value="ECO:0007669"/>
    <property type="project" value="TreeGrafter"/>
</dbReference>
<dbReference type="InterPro" id="IPR001452">
    <property type="entry name" value="SH3_domain"/>
</dbReference>
<sequence length="941" mass="105550">MVRYVPQIQPFQVFTPMLAKRVAFGDCTKSMSGNDFYMEPKLDGERITCHLQRKQDSVTRELQLFSRNGVNYSEKYGPCIESYDKAWHECLTLSQLNALKGQQLGQKKRAVDVAMGEPKPKKKLLKSERRSTLDRGHVGVSLEYSQAKMDVVQQESTLFGGLAFCVLPGRYDVDVTKTTLEQLLYANGATITQNPHPKLHDPKSTFIVAASSEGVKVGNYIKQGVYNVLNVDWILRCANHQVKEPWKATDYVFTIPETTATLKALYDRYGDHYTTPVTVEELQTILASAEFSIDLSPSAYQTLLKSQDADTQEAMETAANFLWRCVVYVDEADDVLSGMHQVAQCVRLYSGLVENALTSTVTHVILPDINTKERVKAIRPIIQHLRRSPEGREPIVTTATWVRACRSTFWPASPERVTVPAFAMLPALTTKPKQPIKQIRGLTNDSIDSYANTPVGSTNANVTTTTYSDLTEHAGKKQKAKEESDAANDDGDGTTVCVVARALRDRKPKSDEELTLKTGDVLNVYSTKKTGYLKCECNGKTGYVPASYVEFLDKETGEPSPRKSGKKKKSKKKSKRKKDRGSGSSEEVDEDEPDDEDVGRKKTRDKHSKKKDVDDDVESDDGKEDNDNGGSRSKKSKKKHSARKSSRSRRKKRHSSDSNSSDDDTSRRRHRRRHRSRRRRGHDDDDDDSDSPHSSDEDSEEERRRRRRAKKKENEGVGGSDDEESDRGSPKKKTAAPKETRGDDRPQEKPKTTASAKTESTEEDKENGQSQTSASTSTAATSTKDKQEQQMSARRKDNEVREETTTKSSTATTASSTSSTPKSTIGKMQDKMRSMLGKKTDGASTKKPARAKTQSNGILNACPGTVQGEEGWYEHGECERYYFILVDGKWSLLYGPMTDDDFELFCSKVLEYDLMIELPATHLHKSGYYLDKDFKVRHIKP</sequence>
<dbReference type="InterPro" id="IPR036420">
    <property type="entry name" value="BRCT_dom_sf"/>
</dbReference>
<feature type="compositionally biased region" description="Basic and acidic residues" evidence="4">
    <location>
        <begin position="473"/>
        <end position="484"/>
    </location>
</feature>
<feature type="compositionally biased region" description="Basic residues" evidence="4">
    <location>
        <begin position="601"/>
        <end position="610"/>
    </location>
</feature>